<dbReference type="EMBL" id="SIHI01000001">
    <property type="protein sequence ID" value="TWT58293.1"/>
    <property type="molecule type" value="Genomic_DNA"/>
</dbReference>
<evidence type="ECO:0000313" key="9">
    <source>
        <dbReference type="Proteomes" id="UP000317243"/>
    </source>
</evidence>
<evidence type="ECO:0000256" key="5">
    <source>
        <dbReference type="ARBA" id="ARBA00022989"/>
    </source>
</evidence>
<keyword evidence="3" id="KW-1003">Cell membrane</keyword>
<keyword evidence="6 7" id="KW-0472">Membrane</keyword>
<comment type="caution">
    <text evidence="8">The sequence shown here is derived from an EMBL/GenBank/DDBJ whole genome shotgun (WGS) entry which is preliminary data.</text>
</comment>
<evidence type="ECO:0000313" key="8">
    <source>
        <dbReference type="EMBL" id="TWT58293.1"/>
    </source>
</evidence>
<protein>
    <recommendedName>
        <fullName evidence="7">UPF0056 membrane protein</fullName>
    </recommendedName>
</protein>
<gene>
    <name evidence="8" type="ORF">KOR42_16670</name>
</gene>
<evidence type="ECO:0000256" key="4">
    <source>
        <dbReference type="ARBA" id="ARBA00022692"/>
    </source>
</evidence>
<dbReference type="PANTHER" id="PTHR33508">
    <property type="entry name" value="UPF0056 MEMBRANE PROTEIN YHCE"/>
    <property type="match status" value="1"/>
</dbReference>
<dbReference type="GO" id="GO:0005886">
    <property type="term" value="C:plasma membrane"/>
    <property type="evidence" value="ECO:0007669"/>
    <property type="project" value="UniProtKB-SubCell"/>
</dbReference>
<feature type="transmembrane region" description="Helical" evidence="7">
    <location>
        <begin position="144"/>
        <end position="161"/>
    </location>
</feature>
<comment type="similarity">
    <text evidence="2 7">Belongs to the UPF0056 (MarC) family.</text>
</comment>
<dbReference type="InterPro" id="IPR002771">
    <property type="entry name" value="Multi_antbiot-R_MarC"/>
</dbReference>
<evidence type="ECO:0000256" key="1">
    <source>
        <dbReference type="ARBA" id="ARBA00004651"/>
    </source>
</evidence>
<evidence type="ECO:0000256" key="6">
    <source>
        <dbReference type="ARBA" id="ARBA00023136"/>
    </source>
</evidence>
<feature type="transmembrane region" description="Helical" evidence="7">
    <location>
        <begin position="173"/>
        <end position="196"/>
    </location>
</feature>
<dbReference type="AlphaFoldDB" id="A0A5C5X7Q5"/>
<evidence type="ECO:0000256" key="2">
    <source>
        <dbReference type="ARBA" id="ARBA00009784"/>
    </source>
</evidence>
<organism evidence="8 9">
    <name type="scientific">Thalassoglobus neptunius</name>
    <dbReference type="NCBI Taxonomy" id="1938619"/>
    <lineage>
        <taxon>Bacteria</taxon>
        <taxon>Pseudomonadati</taxon>
        <taxon>Planctomycetota</taxon>
        <taxon>Planctomycetia</taxon>
        <taxon>Planctomycetales</taxon>
        <taxon>Planctomycetaceae</taxon>
        <taxon>Thalassoglobus</taxon>
    </lineage>
</organism>
<reference evidence="8 9" key="1">
    <citation type="submission" date="2019-02" db="EMBL/GenBank/DDBJ databases">
        <title>Deep-cultivation of Planctomycetes and their phenomic and genomic characterization uncovers novel biology.</title>
        <authorList>
            <person name="Wiegand S."/>
            <person name="Jogler M."/>
            <person name="Boedeker C."/>
            <person name="Pinto D."/>
            <person name="Vollmers J."/>
            <person name="Rivas-Marin E."/>
            <person name="Kohn T."/>
            <person name="Peeters S.H."/>
            <person name="Heuer A."/>
            <person name="Rast P."/>
            <person name="Oberbeckmann S."/>
            <person name="Bunk B."/>
            <person name="Jeske O."/>
            <person name="Meyerdierks A."/>
            <person name="Storesund J.E."/>
            <person name="Kallscheuer N."/>
            <person name="Luecker S."/>
            <person name="Lage O.M."/>
            <person name="Pohl T."/>
            <person name="Merkel B.J."/>
            <person name="Hornburger P."/>
            <person name="Mueller R.-W."/>
            <person name="Bruemmer F."/>
            <person name="Labrenz M."/>
            <person name="Spormann A.M."/>
            <person name="Op Den Camp H."/>
            <person name="Overmann J."/>
            <person name="Amann R."/>
            <person name="Jetten M.S.M."/>
            <person name="Mascher T."/>
            <person name="Medema M.H."/>
            <person name="Devos D.P."/>
            <person name="Kaster A.-K."/>
            <person name="Ovreas L."/>
            <person name="Rohde M."/>
            <person name="Galperin M.Y."/>
            <person name="Jogler C."/>
        </authorList>
    </citation>
    <scope>NUCLEOTIDE SEQUENCE [LARGE SCALE GENOMIC DNA]</scope>
    <source>
        <strain evidence="8 9">KOR42</strain>
    </source>
</reference>
<evidence type="ECO:0000256" key="3">
    <source>
        <dbReference type="ARBA" id="ARBA00022475"/>
    </source>
</evidence>
<feature type="transmembrane region" description="Helical" evidence="7">
    <location>
        <begin position="6"/>
        <end position="30"/>
    </location>
</feature>
<dbReference type="Pfam" id="PF01914">
    <property type="entry name" value="MarC"/>
    <property type="match status" value="1"/>
</dbReference>
<keyword evidence="5 7" id="KW-1133">Transmembrane helix</keyword>
<comment type="subcellular location">
    <subcellularLocation>
        <location evidence="1 7">Cell membrane</location>
        <topology evidence="1 7">Multi-pass membrane protein</topology>
    </subcellularLocation>
</comment>
<dbReference type="NCBIfam" id="TIGR00427">
    <property type="entry name" value="NAAT family transporter"/>
    <property type="match status" value="1"/>
</dbReference>
<dbReference type="OrthoDB" id="21094at2"/>
<dbReference type="PANTHER" id="PTHR33508:SF1">
    <property type="entry name" value="UPF0056 MEMBRANE PROTEIN YHCE"/>
    <property type="match status" value="1"/>
</dbReference>
<feature type="transmembrane region" description="Helical" evidence="7">
    <location>
        <begin position="112"/>
        <end position="132"/>
    </location>
</feature>
<feature type="transmembrane region" description="Helical" evidence="7">
    <location>
        <begin position="72"/>
        <end position="92"/>
    </location>
</feature>
<feature type="transmembrane region" description="Helical" evidence="7">
    <location>
        <begin position="42"/>
        <end position="60"/>
    </location>
</feature>
<keyword evidence="4 7" id="KW-0812">Transmembrane</keyword>
<accession>A0A5C5X7Q5</accession>
<dbReference type="Proteomes" id="UP000317243">
    <property type="component" value="Unassembled WGS sequence"/>
</dbReference>
<proteinExistence type="inferred from homology"/>
<name>A0A5C5X7Q5_9PLAN</name>
<sequence>MQTPDEILATIILLWAVIDPIGTVPVFVSATRTRTEDEKKEIAKYAAAIAGMILLFFAAVGEVMLDGMDVPLPAFQIAGGLVLFLFAMTMIFGEGKPESELKSMKSAHETAVFPLATPSIASPGAMMAVVLLTENGRHSVLHQIVTSGLMLGVVFVTYLLMRASTAISNLIGLSGASVISRVMGLVLSSIAVANILEGISEYFMLPTTKLT</sequence>
<evidence type="ECO:0000256" key="7">
    <source>
        <dbReference type="RuleBase" id="RU362048"/>
    </source>
</evidence>
<dbReference type="RefSeq" id="WP_146508578.1">
    <property type="nucleotide sequence ID" value="NZ_SIHI01000001.1"/>
</dbReference>
<keyword evidence="9" id="KW-1185">Reference proteome</keyword>